<dbReference type="InterPro" id="IPR032816">
    <property type="entry name" value="VTT_dom"/>
</dbReference>
<dbReference type="EMBL" id="CP012673">
    <property type="protein sequence ID" value="AUX46510.1"/>
    <property type="molecule type" value="Genomic_DNA"/>
</dbReference>
<keyword evidence="5 7" id="KW-0472">Membrane</keyword>
<feature type="transmembrane region" description="Helical" evidence="7">
    <location>
        <begin position="33"/>
        <end position="54"/>
    </location>
</feature>
<dbReference type="PANTHER" id="PTHR42709:SF6">
    <property type="entry name" value="UNDECAPRENYL PHOSPHATE TRANSPORTER A"/>
    <property type="match status" value="1"/>
</dbReference>
<organism evidence="9 10">
    <name type="scientific">Sorangium cellulosum</name>
    <name type="common">Polyangium cellulosum</name>
    <dbReference type="NCBI Taxonomy" id="56"/>
    <lineage>
        <taxon>Bacteria</taxon>
        <taxon>Pseudomonadati</taxon>
        <taxon>Myxococcota</taxon>
        <taxon>Polyangia</taxon>
        <taxon>Polyangiales</taxon>
        <taxon>Polyangiaceae</taxon>
        <taxon>Sorangium</taxon>
    </lineage>
</organism>
<dbReference type="Pfam" id="PF09335">
    <property type="entry name" value="VTT_dom"/>
    <property type="match status" value="1"/>
</dbReference>
<sequence>MRQSSGPTDPPGLPAPPGSDHLAGEAARPRRTWLGWAGFSGLLLSAILVPFFLFADSIEAAARRLLASPPSGTATALVLGGLLAGDIVLPVPSSLVNTAAGALLGFWRGTGVTWAGMMVSAGLGYLLGARAGAPALQRMVGAAELERLARSAERHGPWFLLLFRGVPVLAEASVVVAGAGRMPRRVFFTVTALANLGIAATYAAVGASAARLTSSLLLFAGIVLLPGIALLLVRLPAALRRRAQGSTRESS</sequence>
<keyword evidence="2" id="KW-1003">Cell membrane</keyword>
<feature type="transmembrane region" description="Helical" evidence="7">
    <location>
        <begin position="186"/>
        <end position="210"/>
    </location>
</feature>
<keyword evidence="3 7" id="KW-0812">Transmembrane</keyword>
<evidence type="ECO:0000256" key="7">
    <source>
        <dbReference type="SAM" id="Phobius"/>
    </source>
</evidence>
<reference evidence="9 10" key="1">
    <citation type="submission" date="2015-09" db="EMBL/GenBank/DDBJ databases">
        <title>Sorangium comparison.</title>
        <authorList>
            <person name="Zaburannyi N."/>
            <person name="Bunk B."/>
            <person name="Overmann J."/>
            <person name="Mueller R."/>
        </authorList>
    </citation>
    <scope>NUCLEOTIDE SEQUENCE [LARGE SCALE GENOMIC DNA]</scope>
    <source>
        <strain evidence="9 10">So ce26</strain>
    </source>
</reference>
<dbReference type="InterPro" id="IPR051311">
    <property type="entry name" value="DedA_domain"/>
</dbReference>
<name>A0A2L0F4L4_SORCE</name>
<dbReference type="OrthoDB" id="4246683at2"/>
<proteinExistence type="predicted"/>
<feature type="region of interest" description="Disordered" evidence="6">
    <location>
        <begin position="1"/>
        <end position="24"/>
    </location>
</feature>
<feature type="transmembrane region" description="Helical" evidence="7">
    <location>
        <begin position="111"/>
        <end position="129"/>
    </location>
</feature>
<evidence type="ECO:0000256" key="5">
    <source>
        <dbReference type="ARBA" id="ARBA00023136"/>
    </source>
</evidence>
<feature type="domain" description="VTT" evidence="8">
    <location>
        <begin position="91"/>
        <end position="207"/>
    </location>
</feature>
<feature type="compositionally biased region" description="Pro residues" evidence="6">
    <location>
        <begin position="8"/>
        <end position="17"/>
    </location>
</feature>
<accession>A0A2L0F4L4</accession>
<dbReference type="Proteomes" id="UP000238348">
    <property type="component" value="Chromosome"/>
</dbReference>
<evidence type="ECO:0000313" key="9">
    <source>
        <dbReference type="EMBL" id="AUX46510.1"/>
    </source>
</evidence>
<protein>
    <recommendedName>
        <fullName evidence="8">VTT domain-containing protein</fullName>
    </recommendedName>
</protein>
<comment type="subcellular location">
    <subcellularLocation>
        <location evidence="1">Cell membrane</location>
        <topology evidence="1">Multi-pass membrane protein</topology>
    </subcellularLocation>
</comment>
<evidence type="ECO:0000256" key="4">
    <source>
        <dbReference type="ARBA" id="ARBA00022989"/>
    </source>
</evidence>
<keyword evidence="4 7" id="KW-1133">Transmembrane helix</keyword>
<evidence type="ECO:0000256" key="2">
    <source>
        <dbReference type="ARBA" id="ARBA00022475"/>
    </source>
</evidence>
<gene>
    <name evidence="9" type="ORF">SOCE26_080160</name>
</gene>
<evidence type="ECO:0000256" key="6">
    <source>
        <dbReference type="SAM" id="MobiDB-lite"/>
    </source>
</evidence>
<evidence type="ECO:0000256" key="1">
    <source>
        <dbReference type="ARBA" id="ARBA00004651"/>
    </source>
</evidence>
<dbReference type="GO" id="GO:0005886">
    <property type="term" value="C:plasma membrane"/>
    <property type="evidence" value="ECO:0007669"/>
    <property type="project" value="UniProtKB-SubCell"/>
</dbReference>
<feature type="transmembrane region" description="Helical" evidence="7">
    <location>
        <begin position="74"/>
        <end position="91"/>
    </location>
</feature>
<evidence type="ECO:0000259" key="8">
    <source>
        <dbReference type="Pfam" id="PF09335"/>
    </source>
</evidence>
<evidence type="ECO:0000256" key="3">
    <source>
        <dbReference type="ARBA" id="ARBA00022692"/>
    </source>
</evidence>
<dbReference type="AlphaFoldDB" id="A0A2L0F4L4"/>
<evidence type="ECO:0000313" key="10">
    <source>
        <dbReference type="Proteomes" id="UP000238348"/>
    </source>
</evidence>
<feature type="transmembrane region" description="Helical" evidence="7">
    <location>
        <begin position="216"/>
        <end position="233"/>
    </location>
</feature>
<dbReference type="RefSeq" id="WP_104984680.1">
    <property type="nucleotide sequence ID" value="NZ_CP012673.1"/>
</dbReference>
<dbReference type="PANTHER" id="PTHR42709">
    <property type="entry name" value="ALKALINE PHOSPHATASE LIKE PROTEIN"/>
    <property type="match status" value="1"/>
</dbReference>